<evidence type="ECO:0000313" key="2">
    <source>
        <dbReference type="Proteomes" id="UP001472677"/>
    </source>
</evidence>
<gene>
    <name evidence="1" type="ORF">V6N12_032673</name>
</gene>
<accession>A0ABR2BP09</accession>
<protein>
    <submittedName>
        <fullName evidence="1">Uncharacterized protein</fullName>
    </submittedName>
</protein>
<reference evidence="1 2" key="1">
    <citation type="journal article" date="2024" name="G3 (Bethesda)">
        <title>Genome assembly of Hibiscus sabdariffa L. provides insights into metabolisms of medicinal natural products.</title>
        <authorList>
            <person name="Kim T."/>
        </authorList>
    </citation>
    <scope>NUCLEOTIDE SEQUENCE [LARGE SCALE GENOMIC DNA]</scope>
    <source>
        <strain evidence="1">TK-2024</strain>
        <tissue evidence="1">Old leaves</tissue>
    </source>
</reference>
<proteinExistence type="predicted"/>
<dbReference type="Proteomes" id="UP001472677">
    <property type="component" value="Unassembled WGS sequence"/>
</dbReference>
<evidence type="ECO:0000313" key="1">
    <source>
        <dbReference type="EMBL" id="KAK8508677.1"/>
    </source>
</evidence>
<comment type="caution">
    <text evidence="1">The sequence shown here is derived from an EMBL/GenBank/DDBJ whole genome shotgun (WGS) entry which is preliminary data.</text>
</comment>
<organism evidence="1 2">
    <name type="scientific">Hibiscus sabdariffa</name>
    <name type="common">roselle</name>
    <dbReference type="NCBI Taxonomy" id="183260"/>
    <lineage>
        <taxon>Eukaryota</taxon>
        <taxon>Viridiplantae</taxon>
        <taxon>Streptophyta</taxon>
        <taxon>Embryophyta</taxon>
        <taxon>Tracheophyta</taxon>
        <taxon>Spermatophyta</taxon>
        <taxon>Magnoliopsida</taxon>
        <taxon>eudicotyledons</taxon>
        <taxon>Gunneridae</taxon>
        <taxon>Pentapetalae</taxon>
        <taxon>rosids</taxon>
        <taxon>malvids</taxon>
        <taxon>Malvales</taxon>
        <taxon>Malvaceae</taxon>
        <taxon>Malvoideae</taxon>
        <taxon>Hibiscus</taxon>
    </lineage>
</organism>
<dbReference type="EMBL" id="JBBPBM010000098">
    <property type="protein sequence ID" value="KAK8508677.1"/>
    <property type="molecule type" value="Genomic_DNA"/>
</dbReference>
<sequence>MEEVSSSIVIHRSSTAQPRTTLNNYGYHRMGASHTPNRQVKDMVGDHDRLSRWLLATAVGAAGRGCSWCKVGWEGTMGCCPRDLGANKFGSGL</sequence>
<name>A0ABR2BP09_9ROSI</name>
<keyword evidence="2" id="KW-1185">Reference proteome</keyword>